<evidence type="ECO:0000313" key="4">
    <source>
        <dbReference type="WBParaSite" id="Csp11.Scaffold578.g4490.t1"/>
    </source>
</evidence>
<feature type="compositionally biased region" description="Basic and acidic residues" evidence="2">
    <location>
        <begin position="413"/>
        <end position="422"/>
    </location>
</feature>
<name>A0A1I7TC33_9PELO</name>
<protein>
    <submittedName>
        <fullName evidence="4">WEB family protein</fullName>
    </submittedName>
</protein>
<feature type="region of interest" description="Disordered" evidence="2">
    <location>
        <begin position="389"/>
        <end position="428"/>
    </location>
</feature>
<evidence type="ECO:0000256" key="2">
    <source>
        <dbReference type="SAM" id="MobiDB-lite"/>
    </source>
</evidence>
<keyword evidence="3" id="KW-1185">Reference proteome</keyword>
<feature type="compositionally biased region" description="Polar residues" evidence="2">
    <location>
        <begin position="243"/>
        <end position="252"/>
    </location>
</feature>
<dbReference type="AlphaFoldDB" id="A0A1I7TC33"/>
<feature type="compositionally biased region" description="Basic and acidic residues" evidence="2">
    <location>
        <begin position="389"/>
        <end position="402"/>
    </location>
</feature>
<feature type="compositionally biased region" description="Polar residues" evidence="2">
    <location>
        <begin position="218"/>
        <end position="231"/>
    </location>
</feature>
<feature type="compositionally biased region" description="Basic and acidic residues" evidence="2">
    <location>
        <begin position="94"/>
        <end position="104"/>
    </location>
</feature>
<dbReference type="Proteomes" id="UP000095282">
    <property type="component" value="Unplaced"/>
</dbReference>
<feature type="region of interest" description="Disordered" evidence="2">
    <location>
        <begin position="218"/>
        <end position="263"/>
    </location>
</feature>
<proteinExistence type="predicted"/>
<feature type="coiled-coil region" evidence="1">
    <location>
        <begin position="266"/>
        <end position="325"/>
    </location>
</feature>
<reference evidence="4" key="1">
    <citation type="submission" date="2016-11" db="UniProtKB">
        <authorList>
            <consortium name="WormBaseParasite"/>
        </authorList>
    </citation>
    <scope>IDENTIFICATION</scope>
</reference>
<feature type="region of interest" description="Disordered" evidence="2">
    <location>
        <begin position="82"/>
        <end position="105"/>
    </location>
</feature>
<evidence type="ECO:0000256" key="1">
    <source>
        <dbReference type="SAM" id="Coils"/>
    </source>
</evidence>
<dbReference type="WBParaSite" id="Csp11.Scaffold578.g4490.t1">
    <property type="protein sequence ID" value="Csp11.Scaffold578.g4490.t1"/>
    <property type="gene ID" value="Csp11.Scaffold578.g4490"/>
</dbReference>
<feature type="coiled-coil region" evidence="1">
    <location>
        <begin position="132"/>
        <end position="173"/>
    </location>
</feature>
<accession>A0A1I7TC33</accession>
<sequence length="428" mass="48204">MRTNHSSTSIGTGAYVSERCWTPIGASRSVTKELKKRCTELEEVVAGLTEPRELEPKESHFEYEEAHFVFDDTIFARASEHYETQDSAQNTSEASRDETDKNQEVENITPVNNITELIAEWNTVESGLREECKNSRAQADELAIKVAELSKKIEALQESRDKAVEALNNERKVTDGLFEALEKAESAGKMQASTIEAQTIELDDLRLKAACLQSSQLTSDAQASGDDQTSGKQDHQEPEFDFSYSQTQSEDSFLNPEHSGKSEEAFELLKTENAELKQALSDAQSANQSSIKLVVAEKSDLSKALKQAKAKITELSISLKEIKKDHRAEYDMMARKHSIEVTDLKTLMKVGMGTFKTGLQDFHLIPLETENTDLKLTQEKLKDRIKKLEASLAEKDSQEKPQPRVLRNRKREQKVASDNIKETKKRRC</sequence>
<keyword evidence="1" id="KW-0175">Coiled coil</keyword>
<evidence type="ECO:0000313" key="3">
    <source>
        <dbReference type="Proteomes" id="UP000095282"/>
    </source>
</evidence>
<organism evidence="3 4">
    <name type="scientific">Caenorhabditis tropicalis</name>
    <dbReference type="NCBI Taxonomy" id="1561998"/>
    <lineage>
        <taxon>Eukaryota</taxon>
        <taxon>Metazoa</taxon>
        <taxon>Ecdysozoa</taxon>
        <taxon>Nematoda</taxon>
        <taxon>Chromadorea</taxon>
        <taxon>Rhabditida</taxon>
        <taxon>Rhabditina</taxon>
        <taxon>Rhabditomorpha</taxon>
        <taxon>Rhabditoidea</taxon>
        <taxon>Rhabditidae</taxon>
        <taxon>Peloderinae</taxon>
        <taxon>Caenorhabditis</taxon>
    </lineage>
</organism>